<keyword evidence="12" id="KW-1185">Reference proteome</keyword>
<gene>
    <name evidence="11" type="ORF">OXX778_LOCUS13873</name>
</gene>
<dbReference type="Gene3D" id="1.20.1070.10">
    <property type="entry name" value="Rhodopsin 7-helix transmembrane proteins"/>
    <property type="match status" value="1"/>
</dbReference>
<organism evidence="11 12">
    <name type="scientific">Brachionus calyciflorus</name>
    <dbReference type="NCBI Taxonomy" id="104777"/>
    <lineage>
        <taxon>Eukaryota</taxon>
        <taxon>Metazoa</taxon>
        <taxon>Spiralia</taxon>
        <taxon>Gnathifera</taxon>
        <taxon>Rotifera</taxon>
        <taxon>Eurotatoria</taxon>
        <taxon>Monogononta</taxon>
        <taxon>Pseudotrocha</taxon>
        <taxon>Ploima</taxon>
        <taxon>Brachionidae</taxon>
        <taxon>Brachionus</taxon>
    </lineage>
</organism>
<evidence type="ECO:0000256" key="1">
    <source>
        <dbReference type="ARBA" id="ARBA00004651"/>
    </source>
</evidence>
<keyword evidence="3 9" id="KW-0812">Transmembrane</keyword>
<keyword evidence="4 9" id="KW-1133">Transmembrane helix</keyword>
<dbReference type="GO" id="GO:0005886">
    <property type="term" value="C:plasma membrane"/>
    <property type="evidence" value="ECO:0007669"/>
    <property type="project" value="UniProtKB-SubCell"/>
</dbReference>
<comment type="caution">
    <text evidence="11">The sequence shown here is derived from an EMBL/GenBank/DDBJ whole genome shotgun (WGS) entry which is preliminary data.</text>
</comment>
<evidence type="ECO:0000256" key="3">
    <source>
        <dbReference type="ARBA" id="ARBA00022692"/>
    </source>
</evidence>
<name>A0A814D8C7_9BILA</name>
<dbReference type="OrthoDB" id="10044919at2759"/>
<keyword evidence="5" id="KW-0297">G-protein coupled receptor</keyword>
<dbReference type="PANTHER" id="PTHR24228">
    <property type="entry name" value="B2 BRADYKININ RECEPTOR/ANGIOTENSIN II RECEPTOR"/>
    <property type="match status" value="1"/>
</dbReference>
<dbReference type="PANTHER" id="PTHR24228:SF75">
    <property type="entry name" value="G-PROTEIN COUPLED RECEPTORS FAMILY 1 PROFILE DOMAIN-CONTAINING PROTEIN"/>
    <property type="match status" value="1"/>
</dbReference>
<dbReference type="AlphaFoldDB" id="A0A814D8C7"/>
<evidence type="ECO:0000313" key="11">
    <source>
        <dbReference type="EMBL" id="CAF0949702.1"/>
    </source>
</evidence>
<dbReference type="EMBL" id="CAJNOC010002753">
    <property type="protein sequence ID" value="CAF0949702.1"/>
    <property type="molecule type" value="Genomic_DNA"/>
</dbReference>
<dbReference type="CDD" id="cd00637">
    <property type="entry name" value="7tm_classA_rhodopsin-like"/>
    <property type="match status" value="1"/>
</dbReference>
<feature type="transmembrane region" description="Helical" evidence="9">
    <location>
        <begin position="115"/>
        <end position="133"/>
    </location>
</feature>
<proteinExistence type="predicted"/>
<evidence type="ECO:0000256" key="7">
    <source>
        <dbReference type="ARBA" id="ARBA00023170"/>
    </source>
</evidence>
<feature type="transmembrane region" description="Helical" evidence="9">
    <location>
        <begin position="79"/>
        <end position="103"/>
    </location>
</feature>
<accession>A0A814D8C7</accession>
<evidence type="ECO:0000256" key="4">
    <source>
        <dbReference type="ARBA" id="ARBA00022989"/>
    </source>
</evidence>
<evidence type="ECO:0000256" key="9">
    <source>
        <dbReference type="SAM" id="Phobius"/>
    </source>
</evidence>
<evidence type="ECO:0000256" key="6">
    <source>
        <dbReference type="ARBA" id="ARBA00023136"/>
    </source>
</evidence>
<dbReference type="InterPro" id="IPR017452">
    <property type="entry name" value="GPCR_Rhodpsn_7TM"/>
</dbReference>
<evidence type="ECO:0000256" key="5">
    <source>
        <dbReference type="ARBA" id="ARBA00023040"/>
    </source>
</evidence>
<feature type="domain" description="G-protein coupled receptors family 1 profile" evidence="10">
    <location>
        <begin position="1"/>
        <end position="132"/>
    </location>
</feature>
<evidence type="ECO:0000256" key="2">
    <source>
        <dbReference type="ARBA" id="ARBA00022475"/>
    </source>
</evidence>
<comment type="subcellular location">
    <subcellularLocation>
        <location evidence="1">Cell membrane</location>
        <topology evidence="1">Multi-pass membrane protein</topology>
    </subcellularLocation>
</comment>
<sequence length="178" mass="20383">MLATPNISGWGGYGYDKKVLSCMTDRTQSQEFGFFYIFCYVSVPCLCILICYIKIFVFVRKYSGKVKMNGTNHKRNIQLAKSLFASFITYFICWIPFGLVYLIDSKDILPPEAMVITIVLAHLNSMANPIYFAHYSSSFKKAYQQVLNLIFPCFFPRPIDLSSSTTSTIQRKAHTDLK</sequence>
<dbReference type="GO" id="GO:0004930">
    <property type="term" value="F:G protein-coupled receptor activity"/>
    <property type="evidence" value="ECO:0007669"/>
    <property type="project" value="UniProtKB-KW"/>
</dbReference>
<dbReference type="PRINTS" id="PR00237">
    <property type="entry name" value="GPCRRHODOPSN"/>
</dbReference>
<keyword evidence="8" id="KW-0807">Transducer</keyword>
<evidence type="ECO:0000259" key="10">
    <source>
        <dbReference type="PROSITE" id="PS50262"/>
    </source>
</evidence>
<evidence type="ECO:0000256" key="8">
    <source>
        <dbReference type="ARBA" id="ARBA00023224"/>
    </source>
</evidence>
<evidence type="ECO:0000313" key="12">
    <source>
        <dbReference type="Proteomes" id="UP000663879"/>
    </source>
</evidence>
<protein>
    <recommendedName>
        <fullName evidence="10">G-protein coupled receptors family 1 profile domain-containing protein</fullName>
    </recommendedName>
</protein>
<dbReference type="InterPro" id="IPR000276">
    <property type="entry name" value="GPCR_Rhodpsn"/>
</dbReference>
<keyword evidence="2" id="KW-1003">Cell membrane</keyword>
<dbReference type="PROSITE" id="PS50262">
    <property type="entry name" value="G_PROTEIN_RECEP_F1_2"/>
    <property type="match status" value="1"/>
</dbReference>
<feature type="transmembrane region" description="Helical" evidence="9">
    <location>
        <begin position="33"/>
        <end position="59"/>
    </location>
</feature>
<dbReference type="Pfam" id="PF00001">
    <property type="entry name" value="7tm_1"/>
    <property type="match status" value="1"/>
</dbReference>
<keyword evidence="6 9" id="KW-0472">Membrane</keyword>
<reference evidence="11" key="1">
    <citation type="submission" date="2021-02" db="EMBL/GenBank/DDBJ databases">
        <authorList>
            <person name="Nowell W R."/>
        </authorList>
    </citation>
    <scope>NUCLEOTIDE SEQUENCE</scope>
    <source>
        <strain evidence="11">Ploen Becks lab</strain>
    </source>
</reference>
<dbReference type="Proteomes" id="UP000663879">
    <property type="component" value="Unassembled WGS sequence"/>
</dbReference>
<dbReference type="SUPFAM" id="SSF81321">
    <property type="entry name" value="Family A G protein-coupled receptor-like"/>
    <property type="match status" value="1"/>
</dbReference>
<keyword evidence="7" id="KW-0675">Receptor</keyword>